<dbReference type="Pfam" id="PF00085">
    <property type="entry name" value="Thioredoxin"/>
    <property type="match status" value="1"/>
</dbReference>
<dbReference type="Gene3D" id="3.40.30.10">
    <property type="entry name" value="Glutaredoxin"/>
    <property type="match status" value="1"/>
</dbReference>
<accession>A0AAE7KLW9</accession>
<name>A0AAE7KLW9_CARRU</name>
<dbReference type="RefSeq" id="WP_020915758.1">
    <property type="nucleotide sequence ID" value="NZ_CP012411.1"/>
</dbReference>
<dbReference type="AlphaFoldDB" id="A0AAE7KLW9"/>
<evidence type="ECO:0000313" key="3">
    <source>
        <dbReference type="Proteomes" id="UP000510930"/>
    </source>
</evidence>
<sequence>MIKINNKKIIKLIENKKKFLLISTKWCSPCKIIKKNIKKIEKKLNLLFFNIDADEYKEYCMELGVKFLPSLIFDLKSKKIISGVIKIKDILKEIDFKR</sequence>
<evidence type="ECO:0000259" key="1">
    <source>
        <dbReference type="Pfam" id="PF00085"/>
    </source>
</evidence>
<dbReference type="InterPro" id="IPR013766">
    <property type="entry name" value="Thioredoxin_domain"/>
</dbReference>
<feature type="domain" description="Thioredoxin" evidence="1">
    <location>
        <begin position="8"/>
        <end position="85"/>
    </location>
</feature>
<proteinExistence type="predicted"/>
<dbReference type="InterPro" id="IPR036249">
    <property type="entry name" value="Thioredoxin-like_sf"/>
</dbReference>
<dbReference type="Proteomes" id="UP000510930">
    <property type="component" value="Chromosome"/>
</dbReference>
<evidence type="ECO:0000313" key="2">
    <source>
        <dbReference type="EMBL" id="QLK14013.1"/>
    </source>
</evidence>
<reference evidence="2 3" key="1">
    <citation type="submission" date="2019-06" db="EMBL/GenBank/DDBJ databases">
        <authorList>
            <person name="Petrone J.R."/>
            <person name="Munoz-Beristain A."/>
            <person name="Russell J.T."/>
            <person name="Rios-Glusberger P."/>
            <person name="Triplett E.W."/>
        </authorList>
    </citation>
    <scope>NUCLEOTIDE SEQUENCE [LARGE SCALE GENOMIC DNA]</scope>
    <source>
        <strain evidence="2">JRPAMB4</strain>
    </source>
</reference>
<dbReference type="SUPFAM" id="SSF52833">
    <property type="entry name" value="Thioredoxin-like"/>
    <property type="match status" value="1"/>
</dbReference>
<organism evidence="2 3">
    <name type="scientific">Carsonella ruddii</name>
    <dbReference type="NCBI Taxonomy" id="114186"/>
    <lineage>
        <taxon>Bacteria</taxon>
        <taxon>Pseudomonadati</taxon>
        <taxon>Pseudomonadota</taxon>
        <taxon>Gammaproteobacteria</taxon>
        <taxon>Oceanospirillales</taxon>
        <taxon>Halomonadaceae</taxon>
        <taxon>Zymobacter group</taxon>
        <taxon>Candidatus Carsonella</taxon>
    </lineage>
</organism>
<gene>
    <name evidence="2" type="ORF">FK493_00215</name>
</gene>
<protein>
    <recommendedName>
        <fullName evidence="1">Thioredoxin domain-containing protein</fullName>
    </recommendedName>
</protein>
<dbReference type="EMBL" id="CP041245">
    <property type="protein sequence ID" value="QLK14013.1"/>
    <property type="molecule type" value="Genomic_DNA"/>
</dbReference>